<keyword evidence="1" id="KW-0812">Transmembrane</keyword>
<feature type="transmembrane region" description="Helical" evidence="1">
    <location>
        <begin position="12"/>
        <end position="33"/>
    </location>
</feature>
<dbReference type="AlphaFoldDB" id="A0A3N2Q926"/>
<sequence length="102" mass="11403">MGLDMMQRRIGLYPFEGPYWLGPGIIPFCVLFSGGRRGRVQGVVVALGGGGLQLHRTFFLFVVVFLLFLLHRMGKYPGLPTIYSTIVENWAICTRMVSPSHS</sequence>
<dbReference type="EMBL" id="ML119051">
    <property type="protein sequence ID" value="ROT43250.1"/>
    <property type="molecule type" value="Genomic_DNA"/>
</dbReference>
<gene>
    <name evidence="2" type="ORF">SODALDRAFT_34577</name>
</gene>
<feature type="transmembrane region" description="Helical" evidence="1">
    <location>
        <begin position="53"/>
        <end position="70"/>
    </location>
</feature>
<dbReference type="GeneID" id="39581698"/>
<evidence type="ECO:0000256" key="1">
    <source>
        <dbReference type="SAM" id="Phobius"/>
    </source>
</evidence>
<organism evidence="2 3">
    <name type="scientific">Sodiomyces alkalinus (strain CBS 110278 / VKM F-3762 / F11)</name>
    <name type="common">Alkaliphilic filamentous fungus</name>
    <dbReference type="NCBI Taxonomy" id="1314773"/>
    <lineage>
        <taxon>Eukaryota</taxon>
        <taxon>Fungi</taxon>
        <taxon>Dikarya</taxon>
        <taxon>Ascomycota</taxon>
        <taxon>Pezizomycotina</taxon>
        <taxon>Sordariomycetes</taxon>
        <taxon>Hypocreomycetidae</taxon>
        <taxon>Glomerellales</taxon>
        <taxon>Plectosphaerellaceae</taxon>
        <taxon>Sodiomyces</taxon>
    </lineage>
</organism>
<name>A0A3N2Q926_SODAK</name>
<evidence type="ECO:0000313" key="2">
    <source>
        <dbReference type="EMBL" id="ROT43250.1"/>
    </source>
</evidence>
<evidence type="ECO:0000313" key="3">
    <source>
        <dbReference type="Proteomes" id="UP000272025"/>
    </source>
</evidence>
<dbReference type="RefSeq" id="XP_028471056.1">
    <property type="nucleotide sequence ID" value="XM_028613220.1"/>
</dbReference>
<proteinExistence type="predicted"/>
<keyword evidence="1" id="KW-0472">Membrane</keyword>
<keyword evidence="3" id="KW-1185">Reference proteome</keyword>
<dbReference type="Proteomes" id="UP000272025">
    <property type="component" value="Unassembled WGS sequence"/>
</dbReference>
<accession>A0A3N2Q926</accession>
<keyword evidence="1" id="KW-1133">Transmembrane helix</keyword>
<reference evidence="2 3" key="1">
    <citation type="journal article" date="2018" name="Mol. Ecol.">
        <title>The obligate alkalophilic soda-lake fungus Sodiomyces alkalinus has shifted to a protein diet.</title>
        <authorList>
            <person name="Grum-Grzhimaylo A.A."/>
            <person name="Falkoski D.L."/>
            <person name="van den Heuvel J."/>
            <person name="Valero-Jimenez C.A."/>
            <person name="Min B."/>
            <person name="Choi I.G."/>
            <person name="Lipzen A."/>
            <person name="Daum C.G."/>
            <person name="Aanen D.K."/>
            <person name="Tsang A."/>
            <person name="Henrissat B."/>
            <person name="Bilanenko E.N."/>
            <person name="de Vries R.P."/>
            <person name="van Kan J.A.L."/>
            <person name="Grigoriev I.V."/>
            <person name="Debets A.J.M."/>
        </authorList>
    </citation>
    <scope>NUCLEOTIDE SEQUENCE [LARGE SCALE GENOMIC DNA]</scope>
    <source>
        <strain evidence="2 3">F11</strain>
    </source>
</reference>
<protein>
    <submittedName>
        <fullName evidence="2">Uncharacterized protein</fullName>
    </submittedName>
</protein>